<dbReference type="Pfam" id="PF04023">
    <property type="entry name" value="FeoA"/>
    <property type="match status" value="1"/>
</dbReference>
<dbReference type="OrthoDB" id="9811076at2"/>
<dbReference type="AlphaFoldDB" id="A0A1D8GL77"/>
<dbReference type="EMBL" id="CP017269">
    <property type="protein sequence ID" value="AOT71648.1"/>
    <property type="molecule type" value="Genomic_DNA"/>
</dbReference>
<dbReference type="SMART" id="SM00899">
    <property type="entry name" value="FeoA"/>
    <property type="match status" value="1"/>
</dbReference>
<dbReference type="KEGG" id="gfe:Gferi_20170"/>
<evidence type="ECO:0000256" key="1">
    <source>
        <dbReference type="ARBA" id="ARBA00023004"/>
    </source>
</evidence>
<dbReference type="InterPro" id="IPR038157">
    <property type="entry name" value="FeoA_core_dom"/>
</dbReference>
<dbReference type="InterPro" id="IPR007167">
    <property type="entry name" value="Fe-transptr_FeoA-like"/>
</dbReference>
<organism evidence="3 4">
    <name type="scientific">Geosporobacter ferrireducens</name>
    <dbReference type="NCBI Taxonomy" id="1424294"/>
    <lineage>
        <taxon>Bacteria</taxon>
        <taxon>Bacillati</taxon>
        <taxon>Bacillota</taxon>
        <taxon>Clostridia</taxon>
        <taxon>Peptostreptococcales</taxon>
        <taxon>Thermotaleaceae</taxon>
        <taxon>Geosporobacter</taxon>
    </lineage>
</organism>
<dbReference type="Gene3D" id="2.30.30.90">
    <property type="match status" value="1"/>
</dbReference>
<sequence length="86" mass="9361">MELQTISKSHIPLSAVSIGTVAQVFRLEAEGLQRRRLLDLGLVPGTVVAAVRKSPLGDPIAYDIRGARIALRTEESEKILVKVITQ</sequence>
<proteinExistence type="predicted"/>
<name>A0A1D8GL77_9FIRM</name>
<dbReference type="InterPro" id="IPR052713">
    <property type="entry name" value="FeoA"/>
</dbReference>
<keyword evidence="4" id="KW-1185">Reference proteome</keyword>
<evidence type="ECO:0000259" key="2">
    <source>
        <dbReference type="SMART" id="SM00899"/>
    </source>
</evidence>
<dbReference type="GO" id="GO:0046914">
    <property type="term" value="F:transition metal ion binding"/>
    <property type="evidence" value="ECO:0007669"/>
    <property type="project" value="InterPro"/>
</dbReference>
<reference evidence="3 4" key="1">
    <citation type="submission" date="2016-09" db="EMBL/GenBank/DDBJ databases">
        <title>Genomic analysis reveals versatility of anaerobic energy metabolism of Geosporobacter ferrireducens IRF9 of phylum Firmicutes.</title>
        <authorList>
            <person name="Kim S.-J."/>
        </authorList>
    </citation>
    <scope>NUCLEOTIDE SEQUENCE [LARGE SCALE GENOMIC DNA]</scope>
    <source>
        <strain evidence="3 4">IRF9</strain>
    </source>
</reference>
<dbReference type="SUPFAM" id="SSF50037">
    <property type="entry name" value="C-terminal domain of transcriptional repressors"/>
    <property type="match status" value="1"/>
</dbReference>
<dbReference type="PANTHER" id="PTHR42954">
    <property type="entry name" value="FE(2+) TRANSPORT PROTEIN A"/>
    <property type="match status" value="1"/>
</dbReference>
<evidence type="ECO:0000313" key="3">
    <source>
        <dbReference type="EMBL" id="AOT71648.1"/>
    </source>
</evidence>
<feature type="domain" description="Ferrous iron transporter FeoA-like" evidence="2">
    <location>
        <begin position="11"/>
        <end position="83"/>
    </location>
</feature>
<protein>
    <submittedName>
        <fullName evidence="3">Iron transporter FeoA</fullName>
    </submittedName>
</protein>
<dbReference type="InterPro" id="IPR008988">
    <property type="entry name" value="Transcriptional_repressor_C"/>
</dbReference>
<dbReference type="STRING" id="1424294.Gferi_20170"/>
<dbReference type="PANTHER" id="PTHR42954:SF2">
    <property type="entry name" value="FE(2+) TRANSPORT PROTEIN A"/>
    <property type="match status" value="1"/>
</dbReference>
<dbReference type="RefSeq" id="WP_069979708.1">
    <property type="nucleotide sequence ID" value="NZ_CP017269.1"/>
</dbReference>
<accession>A0A1D8GL77</accession>
<keyword evidence="1" id="KW-0408">Iron</keyword>
<dbReference type="Proteomes" id="UP000095743">
    <property type="component" value="Chromosome"/>
</dbReference>
<gene>
    <name evidence="3" type="ORF">Gferi_20170</name>
</gene>
<evidence type="ECO:0000313" key="4">
    <source>
        <dbReference type="Proteomes" id="UP000095743"/>
    </source>
</evidence>